<feature type="transmembrane region" description="Helical" evidence="2">
    <location>
        <begin position="255"/>
        <end position="277"/>
    </location>
</feature>
<keyword evidence="2" id="KW-1133">Transmembrane helix</keyword>
<keyword evidence="2" id="KW-0472">Membrane</keyword>
<dbReference type="OrthoDB" id="9790659at2"/>
<evidence type="ECO:0000313" key="4">
    <source>
        <dbReference type="Proteomes" id="UP000245533"/>
    </source>
</evidence>
<name>A0A316U0P0_9BACT</name>
<feature type="transmembrane region" description="Helical" evidence="2">
    <location>
        <begin position="327"/>
        <end position="346"/>
    </location>
</feature>
<reference evidence="3 4" key="1">
    <citation type="submission" date="2018-05" db="EMBL/GenBank/DDBJ databases">
        <title>Rhodohalobacter halophilus gen. nov., sp. nov., a moderately halophilic member of the family Balneolaceae.</title>
        <authorList>
            <person name="Liu Z.-W."/>
        </authorList>
    </citation>
    <scope>NUCLEOTIDE SEQUENCE [LARGE SCALE GENOMIC DNA]</scope>
    <source>
        <strain evidence="3 4">8A47</strain>
    </source>
</reference>
<dbReference type="AlphaFoldDB" id="A0A316U0P0"/>
<dbReference type="RefSeq" id="WP_109647079.1">
    <property type="nucleotide sequence ID" value="NZ_QGGB01000007.1"/>
</dbReference>
<feature type="compositionally biased region" description="Basic and acidic residues" evidence="1">
    <location>
        <begin position="104"/>
        <end position="116"/>
    </location>
</feature>
<feature type="transmembrane region" description="Helical" evidence="2">
    <location>
        <begin position="136"/>
        <end position="154"/>
    </location>
</feature>
<feature type="transmembrane region" description="Helical" evidence="2">
    <location>
        <begin position="283"/>
        <end position="307"/>
    </location>
</feature>
<proteinExistence type="predicted"/>
<sequence length="349" mass="38172">MALRLIQILPPPDFKDHESLIDHDAVVDSWIEHEEQGRTTINMLADVELTENILNELDQQFTTEEDYRIILLPVSATLPSHVPDDEEDEEEDDGQGKRTMPGTKGDEKEKEEDKRVKRISREELYEEIKKVVDSSWVYMLLIALSVVVAANGLIRNSAAMVIGAMVIAPILGPNVGLSLATTLGDKSLLKRSLKSIFYGFSLTLLLSVLMGLAIEFDETVYEIASRTQVSFADIALGLAAGVAGCLSFTRGVSAAVIGVMVAVALLPPLVATGLLLGSGQIELAMRAGLLTVTYIICVNLAGVLTFFLQGIKPQSFIKQKEGEELSIYAIIVWAGMLIVLALIIYYEFM</sequence>
<evidence type="ECO:0000256" key="1">
    <source>
        <dbReference type="SAM" id="MobiDB-lite"/>
    </source>
</evidence>
<comment type="caution">
    <text evidence="3">The sequence shown here is derived from an EMBL/GenBank/DDBJ whole genome shotgun (WGS) entry which is preliminary data.</text>
</comment>
<dbReference type="InterPro" id="IPR005240">
    <property type="entry name" value="DUF389"/>
</dbReference>
<feature type="transmembrane region" description="Helical" evidence="2">
    <location>
        <begin position="196"/>
        <end position="216"/>
    </location>
</feature>
<protein>
    <submittedName>
        <fullName evidence="3">TIGR00341 family protein</fullName>
    </submittedName>
</protein>
<dbReference type="NCBIfam" id="TIGR00341">
    <property type="entry name" value="TIGR00341 family protein"/>
    <property type="match status" value="1"/>
</dbReference>
<feature type="transmembrane region" description="Helical" evidence="2">
    <location>
        <begin position="228"/>
        <end position="248"/>
    </location>
</feature>
<dbReference type="EMBL" id="QGGB01000007">
    <property type="protein sequence ID" value="PWN06286.1"/>
    <property type="molecule type" value="Genomic_DNA"/>
</dbReference>
<feature type="region of interest" description="Disordered" evidence="1">
    <location>
        <begin position="79"/>
        <end position="116"/>
    </location>
</feature>
<gene>
    <name evidence="3" type="ORF">DDZ15_10705</name>
</gene>
<dbReference type="PANTHER" id="PTHR20992:SF9">
    <property type="entry name" value="AT15442P-RELATED"/>
    <property type="match status" value="1"/>
</dbReference>
<keyword evidence="2" id="KW-0812">Transmembrane</keyword>
<feature type="transmembrane region" description="Helical" evidence="2">
    <location>
        <begin position="160"/>
        <end position="184"/>
    </location>
</feature>
<organism evidence="3 4">
    <name type="scientific">Rhodohalobacter mucosus</name>
    <dbReference type="NCBI Taxonomy" id="2079485"/>
    <lineage>
        <taxon>Bacteria</taxon>
        <taxon>Pseudomonadati</taxon>
        <taxon>Balneolota</taxon>
        <taxon>Balneolia</taxon>
        <taxon>Balneolales</taxon>
        <taxon>Balneolaceae</taxon>
        <taxon>Rhodohalobacter</taxon>
    </lineage>
</organism>
<keyword evidence="4" id="KW-1185">Reference proteome</keyword>
<evidence type="ECO:0000313" key="3">
    <source>
        <dbReference type="EMBL" id="PWN06286.1"/>
    </source>
</evidence>
<accession>A0A316U0P0</accession>
<dbReference type="PANTHER" id="PTHR20992">
    <property type="entry name" value="AT15442P-RELATED"/>
    <property type="match status" value="1"/>
</dbReference>
<evidence type="ECO:0000256" key="2">
    <source>
        <dbReference type="SAM" id="Phobius"/>
    </source>
</evidence>
<dbReference type="Pfam" id="PF04087">
    <property type="entry name" value="DUF389"/>
    <property type="match status" value="1"/>
</dbReference>
<dbReference type="Proteomes" id="UP000245533">
    <property type="component" value="Unassembled WGS sequence"/>
</dbReference>
<feature type="compositionally biased region" description="Acidic residues" evidence="1">
    <location>
        <begin position="84"/>
        <end position="93"/>
    </location>
</feature>